<dbReference type="EMBL" id="WESC01000006">
    <property type="protein sequence ID" value="KAB7740504.1"/>
    <property type="molecule type" value="Genomic_DNA"/>
</dbReference>
<evidence type="ECO:0000313" key="4">
    <source>
        <dbReference type="Proteomes" id="UP000468901"/>
    </source>
</evidence>
<dbReference type="Pfam" id="PF01757">
    <property type="entry name" value="Acyl_transf_3"/>
    <property type="match status" value="1"/>
</dbReference>
<dbReference type="InterPro" id="IPR002656">
    <property type="entry name" value="Acyl_transf_3_dom"/>
</dbReference>
<feature type="transmembrane region" description="Helical" evidence="1">
    <location>
        <begin position="12"/>
        <end position="28"/>
    </location>
</feature>
<dbReference type="GO" id="GO:0016020">
    <property type="term" value="C:membrane"/>
    <property type="evidence" value="ECO:0007669"/>
    <property type="project" value="TreeGrafter"/>
</dbReference>
<feature type="transmembrane region" description="Helical" evidence="1">
    <location>
        <begin position="34"/>
        <end position="52"/>
    </location>
</feature>
<feature type="transmembrane region" description="Helical" evidence="1">
    <location>
        <begin position="73"/>
        <end position="95"/>
    </location>
</feature>
<feature type="transmembrane region" description="Helical" evidence="1">
    <location>
        <begin position="281"/>
        <end position="302"/>
    </location>
</feature>
<dbReference type="PANTHER" id="PTHR23028:SF53">
    <property type="entry name" value="ACYL_TRANSF_3 DOMAIN-CONTAINING PROTEIN"/>
    <property type="match status" value="1"/>
</dbReference>
<sequence length="410" mass="45350">MSGASFVPGVDGLRFLAIFGVVLFHANLFSAGWIGVWLFFVISGFVITRSLLADGHAGLGVRERLAHFYMKRAFRILPLYLAAVALFSLTCFFVIRYQPGQIALSRNGLAYAEHIPYLLTFTYNFYRISDSYLPSSFFSHFWSLSIEEQFYFFYPVLLIGLGIGRLPRALIFVLILSPCIRLLVSMLYGGAPSDLGGASDEMSRGAGNAVYQFSFGHFDAFAAGALVAVFEARIRASSRGLMYLTFASTAALGCYILLAVPWFGGLRGAFGVNIYGHYAEIWLYSVLDLVFATLLIAILTGLKPLDWLLTRSVPLFLGRISYGLYVWHMPIFRVLGKRLVPVAESVFVKHDAAFLAPPVLFVGLSGLTVAVSYISFVMYEKPMMALGRRLWQQRAAKGEAISRSSPARSG</sequence>
<dbReference type="InterPro" id="IPR050879">
    <property type="entry name" value="Acyltransferase_3"/>
</dbReference>
<comment type="caution">
    <text evidence="3">The sequence shown here is derived from an EMBL/GenBank/DDBJ whole genome shotgun (WGS) entry which is preliminary data.</text>
</comment>
<feature type="transmembrane region" description="Helical" evidence="1">
    <location>
        <begin position="241"/>
        <end position="261"/>
    </location>
</feature>
<feature type="transmembrane region" description="Helical" evidence="1">
    <location>
        <begin position="170"/>
        <end position="189"/>
    </location>
</feature>
<evidence type="ECO:0000256" key="1">
    <source>
        <dbReference type="SAM" id="Phobius"/>
    </source>
</evidence>
<dbReference type="Proteomes" id="UP000468901">
    <property type="component" value="Unassembled WGS sequence"/>
</dbReference>
<gene>
    <name evidence="3" type="ORF">F2P47_08215</name>
</gene>
<feature type="transmembrane region" description="Helical" evidence="1">
    <location>
        <begin position="209"/>
        <end position="229"/>
    </location>
</feature>
<organism evidence="3 4">
    <name type="scientific">Parvibaculum sedimenti</name>
    <dbReference type="NCBI Taxonomy" id="2608632"/>
    <lineage>
        <taxon>Bacteria</taxon>
        <taxon>Pseudomonadati</taxon>
        <taxon>Pseudomonadota</taxon>
        <taxon>Alphaproteobacteria</taxon>
        <taxon>Hyphomicrobiales</taxon>
        <taxon>Parvibaculaceae</taxon>
        <taxon>Parvibaculum</taxon>
    </lineage>
</organism>
<dbReference type="GO" id="GO:0000271">
    <property type="term" value="P:polysaccharide biosynthetic process"/>
    <property type="evidence" value="ECO:0007669"/>
    <property type="project" value="TreeGrafter"/>
</dbReference>
<keyword evidence="1" id="KW-0472">Membrane</keyword>
<dbReference type="AlphaFoldDB" id="A0A6N6VN47"/>
<proteinExistence type="predicted"/>
<feature type="transmembrane region" description="Helical" evidence="1">
    <location>
        <begin position="314"/>
        <end position="335"/>
    </location>
</feature>
<dbReference type="PANTHER" id="PTHR23028">
    <property type="entry name" value="ACETYLTRANSFERASE"/>
    <property type="match status" value="1"/>
</dbReference>
<feature type="transmembrane region" description="Helical" evidence="1">
    <location>
        <begin position="355"/>
        <end position="379"/>
    </location>
</feature>
<evidence type="ECO:0000259" key="2">
    <source>
        <dbReference type="Pfam" id="PF01757"/>
    </source>
</evidence>
<keyword evidence="3" id="KW-0012">Acyltransferase</keyword>
<dbReference type="GO" id="GO:0016747">
    <property type="term" value="F:acyltransferase activity, transferring groups other than amino-acyl groups"/>
    <property type="evidence" value="ECO:0007669"/>
    <property type="project" value="InterPro"/>
</dbReference>
<accession>A0A6N6VN47</accession>
<keyword evidence="1" id="KW-0812">Transmembrane</keyword>
<keyword evidence="3" id="KW-0808">Transferase</keyword>
<keyword evidence="4" id="KW-1185">Reference proteome</keyword>
<feature type="domain" description="Acyltransferase 3" evidence="2">
    <location>
        <begin position="8"/>
        <end position="375"/>
    </location>
</feature>
<feature type="transmembrane region" description="Helical" evidence="1">
    <location>
        <begin position="141"/>
        <end position="163"/>
    </location>
</feature>
<keyword evidence="1" id="KW-1133">Transmembrane helix</keyword>
<name>A0A6N6VN47_9HYPH</name>
<evidence type="ECO:0000313" key="3">
    <source>
        <dbReference type="EMBL" id="KAB7740504.1"/>
    </source>
</evidence>
<dbReference type="RefSeq" id="WP_152215868.1">
    <property type="nucleotide sequence ID" value="NZ_WESC01000006.1"/>
</dbReference>
<protein>
    <submittedName>
        <fullName evidence="3">Acyltransferase family protein</fullName>
    </submittedName>
</protein>
<reference evidence="3 4" key="1">
    <citation type="submission" date="2019-09" db="EMBL/GenBank/DDBJ databases">
        <title>Parvibaculum sedimenti sp. nov., isolated from sediment.</title>
        <authorList>
            <person name="Wang Y."/>
        </authorList>
    </citation>
    <scope>NUCLEOTIDE SEQUENCE [LARGE SCALE GENOMIC DNA]</scope>
    <source>
        <strain evidence="3 4">HXT-9</strain>
    </source>
</reference>